<comment type="caution">
    <text evidence="1">The sequence shown here is derived from an EMBL/GenBank/DDBJ whole genome shotgun (WGS) entry which is preliminary data.</text>
</comment>
<keyword evidence="2" id="KW-1185">Reference proteome</keyword>
<protein>
    <submittedName>
        <fullName evidence="1">Uncharacterized protein</fullName>
    </submittedName>
</protein>
<sequence>MDISLLSVHVPRLGLPSKCSGDFCGLHASGGSTIVRRGQRMGLMVRSNTQFYSNWTVGADGTAWTVRHAIYTLGRTAELFDISCTSKLGMSYLRVKIRASRPLIFQLG</sequence>
<name>A0AAE1CSS2_9GAST</name>
<dbReference type="Proteomes" id="UP001283361">
    <property type="component" value="Unassembled WGS sequence"/>
</dbReference>
<evidence type="ECO:0000313" key="1">
    <source>
        <dbReference type="EMBL" id="KAK3733040.1"/>
    </source>
</evidence>
<organism evidence="1 2">
    <name type="scientific">Elysia crispata</name>
    <name type="common">lettuce slug</name>
    <dbReference type="NCBI Taxonomy" id="231223"/>
    <lineage>
        <taxon>Eukaryota</taxon>
        <taxon>Metazoa</taxon>
        <taxon>Spiralia</taxon>
        <taxon>Lophotrochozoa</taxon>
        <taxon>Mollusca</taxon>
        <taxon>Gastropoda</taxon>
        <taxon>Heterobranchia</taxon>
        <taxon>Euthyneura</taxon>
        <taxon>Panpulmonata</taxon>
        <taxon>Sacoglossa</taxon>
        <taxon>Placobranchoidea</taxon>
        <taxon>Plakobranchidae</taxon>
        <taxon>Elysia</taxon>
    </lineage>
</organism>
<evidence type="ECO:0000313" key="2">
    <source>
        <dbReference type="Proteomes" id="UP001283361"/>
    </source>
</evidence>
<gene>
    <name evidence="1" type="ORF">RRG08_002641</name>
</gene>
<reference evidence="1" key="1">
    <citation type="journal article" date="2023" name="G3 (Bethesda)">
        <title>A reference genome for the long-term kleptoplast-retaining sea slug Elysia crispata morphotype clarki.</title>
        <authorList>
            <person name="Eastman K.E."/>
            <person name="Pendleton A.L."/>
            <person name="Shaikh M.A."/>
            <person name="Suttiyut T."/>
            <person name="Ogas R."/>
            <person name="Tomko P."/>
            <person name="Gavelis G."/>
            <person name="Widhalm J.R."/>
            <person name="Wisecaver J.H."/>
        </authorList>
    </citation>
    <scope>NUCLEOTIDE SEQUENCE</scope>
    <source>
        <strain evidence="1">ECLA1</strain>
    </source>
</reference>
<dbReference type="EMBL" id="JAWDGP010006922">
    <property type="protein sequence ID" value="KAK3733040.1"/>
    <property type="molecule type" value="Genomic_DNA"/>
</dbReference>
<dbReference type="AlphaFoldDB" id="A0AAE1CSS2"/>
<proteinExistence type="predicted"/>
<accession>A0AAE1CSS2</accession>